<keyword evidence="6" id="KW-1185">Reference proteome</keyword>
<dbReference type="SMART" id="SM00345">
    <property type="entry name" value="HTH_GNTR"/>
    <property type="match status" value="1"/>
</dbReference>
<evidence type="ECO:0000259" key="4">
    <source>
        <dbReference type="PROSITE" id="PS50949"/>
    </source>
</evidence>
<evidence type="ECO:0000256" key="3">
    <source>
        <dbReference type="ARBA" id="ARBA00023163"/>
    </source>
</evidence>
<dbReference type="Proteomes" id="UP000708298">
    <property type="component" value="Unassembled WGS sequence"/>
</dbReference>
<dbReference type="RefSeq" id="WP_227323499.1">
    <property type="nucleotide sequence ID" value="NZ_JAESVB010000018.1"/>
</dbReference>
<dbReference type="PROSITE" id="PS50949">
    <property type="entry name" value="HTH_GNTR"/>
    <property type="match status" value="1"/>
</dbReference>
<dbReference type="AlphaFoldDB" id="A0A964E0T2"/>
<dbReference type="SUPFAM" id="SSF48008">
    <property type="entry name" value="GntR ligand-binding domain-like"/>
    <property type="match status" value="1"/>
</dbReference>
<gene>
    <name evidence="5" type="ORF">ASILVAE211_21895</name>
</gene>
<dbReference type="PANTHER" id="PTHR43537">
    <property type="entry name" value="TRANSCRIPTIONAL REGULATOR, GNTR FAMILY"/>
    <property type="match status" value="1"/>
</dbReference>
<dbReference type="PRINTS" id="PR00035">
    <property type="entry name" value="HTHGNTR"/>
</dbReference>
<dbReference type="InterPro" id="IPR008920">
    <property type="entry name" value="TF_FadR/GntR_C"/>
</dbReference>
<dbReference type="Gene3D" id="1.10.10.10">
    <property type="entry name" value="Winged helix-like DNA-binding domain superfamily/Winged helix DNA-binding domain"/>
    <property type="match status" value="1"/>
</dbReference>
<dbReference type="InterPro" id="IPR036388">
    <property type="entry name" value="WH-like_DNA-bd_sf"/>
</dbReference>
<dbReference type="Gene3D" id="1.20.120.530">
    <property type="entry name" value="GntR ligand-binding domain-like"/>
    <property type="match status" value="1"/>
</dbReference>
<evidence type="ECO:0000313" key="6">
    <source>
        <dbReference type="Proteomes" id="UP000708298"/>
    </source>
</evidence>
<feature type="domain" description="HTH gntR-type" evidence="4">
    <location>
        <begin position="12"/>
        <end position="80"/>
    </location>
</feature>
<reference evidence="5" key="1">
    <citation type="journal article" date="2021" name="Microorganisms">
        <title>Acidisoma silvae sp. nov. and Acidisomacellulosilytica sp. nov., Two Acidophilic Bacteria Isolated from Decaying Wood, Hydrolyzing Cellulose and Producing Poly-3-hydroxybutyrate.</title>
        <authorList>
            <person name="Mieszkin S."/>
            <person name="Pouder E."/>
            <person name="Uroz S."/>
            <person name="Simon-Colin C."/>
            <person name="Alain K."/>
        </authorList>
    </citation>
    <scope>NUCLEOTIDE SEQUENCE</scope>
    <source>
        <strain evidence="5">HW T2.11</strain>
    </source>
</reference>
<dbReference type="Pfam" id="PF07729">
    <property type="entry name" value="FCD"/>
    <property type="match status" value="1"/>
</dbReference>
<dbReference type="SMART" id="SM00895">
    <property type="entry name" value="FCD"/>
    <property type="match status" value="1"/>
</dbReference>
<dbReference type="GO" id="GO:0003700">
    <property type="term" value="F:DNA-binding transcription factor activity"/>
    <property type="evidence" value="ECO:0007669"/>
    <property type="project" value="InterPro"/>
</dbReference>
<evidence type="ECO:0000313" key="5">
    <source>
        <dbReference type="EMBL" id="MCB8877860.1"/>
    </source>
</evidence>
<dbReference type="InterPro" id="IPR036390">
    <property type="entry name" value="WH_DNA-bd_sf"/>
</dbReference>
<dbReference type="SUPFAM" id="SSF46785">
    <property type="entry name" value="Winged helix' DNA-binding domain"/>
    <property type="match status" value="1"/>
</dbReference>
<evidence type="ECO:0000256" key="1">
    <source>
        <dbReference type="ARBA" id="ARBA00023015"/>
    </source>
</evidence>
<dbReference type="EMBL" id="JAESVB010000018">
    <property type="protein sequence ID" value="MCB8877860.1"/>
    <property type="molecule type" value="Genomic_DNA"/>
</dbReference>
<reference evidence="5" key="2">
    <citation type="submission" date="2021-01" db="EMBL/GenBank/DDBJ databases">
        <authorList>
            <person name="Mieszkin S."/>
            <person name="Pouder E."/>
            <person name="Alain K."/>
        </authorList>
    </citation>
    <scope>NUCLEOTIDE SEQUENCE</scope>
    <source>
        <strain evidence="5">HW T2.11</strain>
    </source>
</reference>
<keyword evidence="3" id="KW-0804">Transcription</keyword>
<keyword evidence="2" id="KW-0238">DNA-binding</keyword>
<dbReference type="InterPro" id="IPR011711">
    <property type="entry name" value="GntR_C"/>
</dbReference>
<evidence type="ECO:0000256" key="2">
    <source>
        <dbReference type="ARBA" id="ARBA00023125"/>
    </source>
</evidence>
<sequence length="230" mass="25414">MSVSPLPQVARTSLVDSTIGLIRTQIESGAWKVGERIPKEQELADMMQVGRNTVREAIRVLSHANVLEVRQGDGTYVRLSVDPAEVMRRISRSSLGEHFEVRAMLETEAARLAALHRSTADIQTLRKLLKARGELRHHKTRESFVDADLAFHAAIARMSGNSALAELYRYFSGAGRTNAISVLDEQDLPEPDLKAHEAILTAIEEQMPERAAQAARSVIMPVVKTLLGKS</sequence>
<keyword evidence="1" id="KW-0805">Transcription regulation</keyword>
<dbReference type="PANTHER" id="PTHR43537:SF5">
    <property type="entry name" value="UXU OPERON TRANSCRIPTIONAL REGULATOR"/>
    <property type="match status" value="1"/>
</dbReference>
<dbReference type="CDD" id="cd07377">
    <property type="entry name" value="WHTH_GntR"/>
    <property type="match status" value="1"/>
</dbReference>
<comment type="caution">
    <text evidence="5">The sequence shown here is derived from an EMBL/GenBank/DDBJ whole genome shotgun (WGS) entry which is preliminary data.</text>
</comment>
<dbReference type="GO" id="GO:0003677">
    <property type="term" value="F:DNA binding"/>
    <property type="evidence" value="ECO:0007669"/>
    <property type="project" value="UniProtKB-KW"/>
</dbReference>
<protein>
    <submittedName>
        <fullName evidence="5">FadR family transcriptional regulator</fullName>
    </submittedName>
</protein>
<organism evidence="5 6">
    <name type="scientific">Acidisoma silvae</name>
    <dbReference type="NCBI Taxonomy" id="2802396"/>
    <lineage>
        <taxon>Bacteria</taxon>
        <taxon>Pseudomonadati</taxon>
        <taxon>Pseudomonadota</taxon>
        <taxon>Alphaproteobacteria</taxon>
        <taxon>Acetobacterales</taxon>
        <taxon>Acidocellaceae</taxon>
        <taxon>Acidisoma</taxon>
    </lineage>
</organism>
<dbReference type="InterPro" id="IPR000524">
    <property type="entry name" value="Tscrpt_reg_HTH_GntR"/>
</dbReference>
<accession>A0A964E0T2</accession>
<proteinExistence type="predicted"/>
<dbReference type="Pfam" id="PF00392">
    <property type="entry name" value="GntR"/>
    <property type="match status" value="1"/>
</dbReference>
<name>A0A964E0T2_9PROT</name>